<gene>
    <name evidence="5" type="ORF">CLV34_2820</name>
</gene>
<dbReference type="Gene3D" id="1.10.490.10">
    <property type="entry name" value="Globins"/>
    <property type="match status" value="2"/>
</dbReference>
<organism evidence="5 6">
    <name type="scientific">Luteimicrobium subarcticum</name>
    <dbReference type="NCBI Taxonomy" id="620910"/>
    <lineage>
        <taxon>Bacteria</taxon>
        <taxon>Bacillati</taxon>
        <taxon>Actinomycetota</taxon>
        <taxon>Actinomycetes</taxon>
        <taxon>Micrococcales</taxon>
        <taxon>Luteimicrobium</taxon>
    </lineage>
</organism>
<dbReference type="RefSeq" id="WP_170044697.1">
    <property type="nucleotide sequence ID" value="NZ_PGTZ01000011.1"/>
</dbReference>
<evidence type="ECO:0000256" key="3">
    <source>
        <dbReference type="ARBA" id="ARBA00022723"/>
    </source>
</evidence>
<evidence type="ECO:0000256" key="1">
    <source>
        <dbReference type="ARBA" id="ARBA00022448"/>
    </source>
</evidence>
<accession>A0A2M8W3Y5</accession>
<evidence type="ECO:0000256" key="2">
    <source>
        <dbReference type="ARBA" id="ARBA00022617"/>
    </source>
</evidence>
<dbReference type="Proteomes" id="UP000231586">
    <property type="component" value="Unassembled WGS sequence"/>
</dbReference>
<keyword evidence="6" id="KW-1185">Reference proteome</keyword>
<dbReference type="GO" id="GO:0019825">
    <property type="term" value="F:oxygen binding"/>
    <property type="evidence" value="ECO:0007669"/>
    <property type="project" value="InterPro"/>
</dbReference>
<dbReference type="AlphaFoldDB" id="A0A2M8W3Y5"/>
<dbReference type="EMBL" id="PGTZ01000011">
    <property type="protein sequence ID" value="PJI85637.1"/>
    <property type="molecule type" value="Genomic_DNA"/>
</dbReference>
<dbReference type="InterPro" id="IPR001486">
    <property type="entry name" value="Hemoglobin_trunc"/>
</dbReference>
<keyword evidence="3" id="KW-0479">Metal-binding</keyword>
<evidence type="ECO:0000256" key="4">
    <source>
        <dbReference type="ARBA" id="ARBA00023004"/>
    </source>
</evidence>
<dbReference type="GO" id="GO:0046872">
    <property type="term" value="F:metal ion binding"/>
    <property type="evidence" value="ECO:0007669"/>
    <property type="project" value="UniProtKB-KW"/>
</dbReference>
<dbReference type="SUPFAM" id="SSF46458">
    <property type="entry name" value="Globin-like"/>
    <property type="match status" value="2"/>
</dbReference>
<evidence type="ECO:0000313" key="5">
    <source>
        <dbReference type="EMBL" id="PJI85637.1"/>
    </source>
</evidence>
<name>A0A2M8W3Y5_9MICO</name>
<protein>
    <submittedName>
        <fullName evidence="5">Truncated hemoglobin YjbI</fullName>
    </submittedName>
</protein>
<proteinExistence type="predicted"/>
<keyword evidence="4" id="KW-0408">Iron</keyword>
<keyword evidence="1" id="KW-0813">Transport</keyword>
<dbReference type="InterPro" id="IPR012292">
    <property type="entry name" value="Globin/Proto"/>
</dbReference>
<evidence type="ECO:0000313" key="6">
    <source>
        <dbReference type="Proteomes" id="UP000231586"/>
    </source>
</evidence>
<dbReference type="Pfam" id="PF01152">
    <property type="entry name" value="Bac_globin"/>
    <property type="match status" value="2"/>
</dbReference>
<dbReference type="GO" id="GO:0020037">
    <property type="term" value="F:heme binding"/>
    <property type="evidence" value="ECO:0007669"/>
    <property type="project" value="InterPro"/>
</dbReference>
<reference evidence="5 6" key="1">
    <citation type="submission" date="2017-11" db="EMBL/GenBank/DDBJ databases">
        <title>Genomic Encyclopedia of Archaeal and Bacterial Type Strains, Phase II (KMG-II): From Individual Species to Whole Genera.</title>
        <authorList>
            <person name="Goeker M."/>
        </authorList>
    </citation>
    <scope>NUCLEOTIDE SEQUENCE [LARGE SCALE GENOMIC DNA]</scope>
    <source>
        <strain evidence="5 6">DSM 22413</strain>
    </source>
</reference>
<comment type="caution">
    <text evidence="5">The sequence shown here is derived from an EMBL/GenBank/DDBJ whole genome shotgun (WGS) entry which is preliminary data.</text>
</comment>
<keyword evidence="2" id="KW-0349">Heme</keyword>
<dbReference type="InterPro" id="IPR009050">
    <property type="entry name" value="Globin-like_sf"/>
</dbReference>
<sequence length="309" mass="33886">MDAEHRGSVFDAVGGAPAVLALARAWHARCVADPEASHPFTRQTLHPHHAQRLAAYWGEMLGGPPDYTASLGTEADIVRTHSGNGPHDTLDAAALRCFVAAMDDAELPDDPALRDSLTRWFAWSNELVNHGWEHSRDVPEDLRLARWGWEGPVDDRGHGTVFDAAGGTATMLALAQAWHDRCVADPVAAPAFAEEAPDSEHVVRLAAFWGEMLGGPAAYREQYGSDADVVRGHCGNGPHEAVDQVVRRCFAEALDDVGVTDRRLHDTLARWFAWSNDLVNHGWERPADVPDDLRLPRWSWDGPISPEEA</sequence>